<name>A0A084WMA1_ANOSI</name>
<dbReference type="VEuPathDB" id="VectorBase:ASIC019404"/>
<dbReference type="Proteomes" id="UP000030765">
    <property type="component" value="Unassembled WGS sequence"/>
</dbReference>
<dbReference type="AlphaFoldDB" id="A0A084WMA1"/>
<dbReference type="EnsemblMetazoa" id="ASIC019404-RA">
    <property type="protein sequence ID" value="ASIC019404-PA"/>
    <property type="gene ID" value="ASIC019404"/>
</dbReference>
<sequence>MTPARGQSVRTIISSTMFYRRTHRLCRQHFNGQAKGFFPGDGKMEKFRLAAVGASQSVVDHFTVDRVCKSDSSTVPFPFHHSHHRSLVKMDPNLPRKAYTRWLISNLTPTGMLRITISNFCSVTPAHATNSERMECILSIALRRSVESFRLLPEYWW</sequence>
<evidence type="ECO:0000313" key="3">
    <source>
        <dbReference type="Proteomes" id="UP000030765"/>
    </source>
</evidence>
<dbReference type="EMBL" id="ATLV01024394">
    <property type="status" value="NOT_ANNOTATED_CDS"/>
    <property type="molecule type" value="Genomic_DNA"/>
</dbReference>
<protein>
    <submittedName>
        <fullName evidence="1 2">Bifunctional 5,10-methylene-tetrahydrofolate dehydrogenase</fullName>
    </submittedName>
</protein>
<dbReference type="EMBL" id="KE525351">
    <property type="protein sequence ID" value="KFB51345.1"/>
    <property type="molecule type" value="Genomic_DNA"/>
</dbReference>
<reference evidence="1 3" key="1">
    <citation type="journal article" date="2014" name="BMC Genomics">
        <title>Genome sequence of Anopheles sinensis provides insight into genetics basis of mosquito competence for malaria parasites.</title>
        <authorList>
            <person name="Zhou D."/>
            <person name="Zhang D."/>
            <person name="Ding G."/>
            <person name="Shi L."/>
            <person name="Hou Q."/>
            <person name="Ye Y."/>
            <person name="Xu Y."/>
            <person name="Zhou H."/>
            <person name="Xiong C."/>
            <person name="Li S."/>
            <person name="Yu J."/>
            <person name="Hong S."/>
            <person name="Yu X."/>
            <person name="Zou P."/>
            <person name="Chen C."/>
            <person name="Chang X."/>
            <person name="Wang W."/>
            <person name="Lv Y."/>
            <person name="Sun Y."/>
            <person name="Ma L."/>
            <person name="Shen B."/>
            <person name="Zhu C."/>
        </authorList>
    </citation>
    <scope>NUCLEOTIDE SEQUENCE [LARGE SCALE GENOMIC DNA]</scope>
</reference>
<proteinExistence type="predicted"/>
<keyword evidence="3" id="KW-1185">Reference proteome</keyword>
<reference evidence="2" key="2">
    <citation type="submission" date="2020-05" db="UniProtKB">
        <authorList>
            <consortium name="EnsemblMetazoa"/>
        </authorList>
    </citation>
    <scope>IDENTIFICATION</scope>
</reference>
<accession>A0A084WMA1</accession>
<gene>
    <name evidence="1" type="ORF">ZHAS_00019404</name>
</gene>
<evidence type="ECO:0000313" key="2">
    <source>
        <dbReference type="EnsemblMetazoa" id="ASIC019404-PA"/>
    </source>
</evidence>
<organism evidence="1">
    <name type="scientific">Anopheles sinensis</name>
    <name type="common">Mosquito</name>
    <dbReference type="NCBI Taxonomy" id="74873"/>
    <lineage>
        <taxon>Eukaryota</taxon>
        <taxon>Metazoa</taxon>
        <taxon>Ecdysozoa</taxon>
        <taxon>Arthropoda</taxon>
        <taxon>Hexapoda</taxon>
        <taxon>Insecta</taxon>
        <taxon>Pterygota</taxon>
        <taxon>Neoptera</taxon>
        <taxon>Endopterygota</taxon>
        <taxon>Diptera</taxon>
        <taxon>Nematocera</taxon>
        <taxon>Culicoidea</taxon>
        <taxon>Culicidae</taxon>
        <taxon>Anophelinae</taxon>
        <taxon>Anopheles</taxon>
    </lineage>
</organism>
<evidence type="ECO:0000313" key="1">
    <source>
        <dbReference type="EMBL" id="KFB51345.1"/>
    </source>
</evidence>